<accession>A0A3N0Y8T9</accession>
<keyword evidence="3" id="KW-1185">Reference proteome</keyword>
<comment type="caution">
    <text evidence="2">The sequence shown here is derived from an EMBL/GenBank/DDBJ whole genome shotgun (WGS) entry which is preliminary data.</text>
</comment>
<protein>
    <submittedName>
        <fullName evidence="2">Uncharacterized protein</fullName>
    </submittedName>
</protein>
<gene>
    <name evidence="2" type="ORF">DPX16_14050</name>
</gene>
<evidence type="ECO:0000313" key="2">
    <source>
        <dbReference type="EMBL" id="ROL42643.1"/>
    </source>
</evidence>
<reference evidence="2 3" key="1">
    <citation type="submission" date="2018-10" db="EMBL/GenBank/DDBJ databases">
        <title>Genome assembly for a Yunnan-Guizhou Plateau 3E fish, Anabarilius grahami (Regan), and its evolutionary and genetic applications.</title>
        <authorList>
            <person name="Jiang W."/>
        </authorList>
    </citation>
    <scope>NUCLEOTIDE SEQUENCE [LARGE SCALE GENOMIC DNA]</scope>
    <source>
        <strain evidence="2">AG-KIZ</strain>
        <tissue evidence="2">Muscle</tissue>
    </source>
</reference>
<evidence type="ECO:0000256" key="1">
    <source>
        <dbReference type="SAM" id="MobiDB-lite"/>
    </source>
</evidence>
<proteinExistence type="predicted"/>
<feature type="region of interest" description="Disordered" evidence="1">
    <location>
        <begin position="112"/>
        <end position="134"/>
    </location>
</feature>
<organism evidence="2 3">
    <name type="scientific">Anabarilius grahami</name>
    <name type="common">Kanglang fish</name>
    <name type="synonym">Barilius grahami</name>
    <dbReference type="NCBI Taxonomy" id="495550"/>
    <lineage>
        <taxon>Eukaryota</taxon>
        <taxon>Metazoa</taxon>
        <taxon>Chordata</taxon>
        <taxon>Craniata</taxon>
        <taxon>Vertebrata</taxon>
        <taxon>Euteleostomi</taxon>
        <taxon>Actinopterygii</taxon>
        <taxon>Neopterygii</taxon>
        <taxon>Teleostei</taxon>
        <taxon>Ostariophysi</taxon>
        <taxon>Cypriniformes</taxon>
        <taxon>Xenocyprididae</taxon>
        <taxon>Xenocypridinae</taxon>
        <taxon>Xenocypridinae incertae sedis</taxon>
        <taxon>Anabarilius</taxon>
    </lineage>
</organism>
<dbReference type="AlphaFoldDB" id="A0A3N0Y8T9"/>
<evidence type="ECO:0000313" key="3">
    <source>
        <dbReference type="Proteomes" id="UP000281406"/>
    </source>
</evidence>
<name>A0A3N0Y8T9_ANAGA</name>
<feature type="region of interest" description="Disordered" evidence="1">
    <location>
        <begin position="1"/>
        <end position="22"/>
    </location>
</feature>
<dbReference type="Proteomes" id="UP000281406">
    <property type="component" value="Unassembled WGS sequence"/>
</dbReference>
<dbReference type="EMBL" id="RJVU01049572">
    <property type="protein sequence ID" value="ROL42643.1"/>
    <property type="molecule type" value="Genomic_DNA"/>
</dbReference>
<feature type="compositionally biased region" description="Basic and acidic residues" evidence="1">
    <location>
        <begin position="114"/>
        <end position="134"/>
    </location>
</feature>
<sequence>MDNEMGYLPFPMGTRPRKASRCGSISLPASARERRIMCATAPVAQNEEKGDKEEEKRRKIQIRKWSLALQTDRKSCLTDDGCSGRGVAAVIKQFTAPDAQLGDTCWTSLCAAHKPPESGSTEREGNRQTEGEEK</sequence>